<dbReference type="Gene3D" id="1.20.1640.10">
    <property type="entry name" value="Multidrug efflux transporter AcrB transmembrane domain"/>
    <property type="match status" value="2"/>
</dbReference>
<evidence type="ECO:0000256" key="3">
    <source>
        <dbReference type="ARBA" id="ARBA00022475"/>
    </source>
</evidence>
<keyword evidence="3" id="KW-1003">Cell membrane</keyword>
<feature type="transmembrane region" description="Helical" evidence="7">
    <location>
        <begin position="227"/>
        <end position="249"/>
    </location>
</feature>
<keyword evidence="10" id="KW-1185">Reference proteome</keyword>
<evidence type="ECO:0000256" key="6">
    <source>
        <dbReference type="ARBA" id="ARBA00023136"/>
    </source>
</evidence>
<gene>
    <name evidence="9" type="ORF">E1283_12735</name>
</gene>
<comment type="similarity">
    <text evidence="2">Belongs to the resistance-nodulation-cell division (RND) (TC 2.A.6) family. MmpL subfamily.</text>
</comment>
<dbReference type="SUPFAM" id="SSF82866">
    <property type="entry name" value="Multidrug efflux transporter AcrB transmembrane domain"/>
    <property type="match status" value="2"/>
</dbReference>
<feature type="domain" description="SSD" evidence="8">
    <location>
        <begin position="204"/>
        <end position="329"/>
    </location>
</feature>
<evidence type="ECO:0000256" key="2">
    <source>
        <dbReference type="ARBA" id="ARBA00010157"/>
    </source>
</evidence>
<feature type="transmembrane region" description="Helical" evidence="7">
    <location>
        <begin position="647"/>
        <end position="666"/>
    </location>
</feature>
<dbReference type="PANTHER" id="PTHR33406">
    <property type="entry name" value="MEMBRANE PROTEIN MJ1562-RELATED"/>
    <property type="match status" value="1"/>
</dbReference>
<accession>A0A4R4TMQ7</accession>
<feature type="transmembrane region" description="Helical" evidence="7">
    <location>
        <begin position="304"/>
        <end position="330"/>
    </location>
</feature>
<dbReference type="InterPro" id="IPR000731">
    <property type="entry name" value="SSD"/>
</dbReference>
<name>A0A4R4TMQ7_9ACTN</name>
<evidence type="ECO:0000259" key="8">
    <source>
        <dbReference type="PROSITE" id="PS50156"/>
    </source>
</evidence>
<protein>
    <submittedName>
        <fullName evidence="9">MMPL family transporter</fullName>
    </submittedName>
</protein>
<dbReference type="RefSeq" id="WP_132818105.1">
    <property type="nucleotide sequence ID" value="NZ_SMKI01000110.1"/>
</dbReference>
<feature type="transmembrane region" description="Helical" evidence="7">
    <location>
        <begin position="371"/>
        <end position="391"/>
    </location>
</feature>
<dbReference type="PROSITE" id="PS50156">
    <property type="entry name" value="SSD"/>
    <property type="match status" value="1"/>
</dbReference>
<dbReference type="PANTHER" id="PTHR33406:SF11">
    <property type="entry name" value="MEMBRANE PROTEIN SCO6666-RELATED"/>
    <property type="match status" value="1"/>
</dbReference>
<dbReference type="GO" id="GO:0005886">
    <property type="term" value="C:plasma membrane"/>
    <property type="evidence" value="ECO:0007669"/>
    <property type="project" value="UniProtKB-SubCell"/>
</dbReference>
<keyword evidence="4 7" id="KW-0812">Transmembrane</keyword>
<organism evidence="9 10">
    <name type="scientific">Streptomyces hainanensis</name>
    <dbReference type="NCBI Taxonomy" id="402648"/>
    <lineage>
        <taxon>Bacteria</taxon>
        <taxon>Bacillati</taxon>
        <taxon>Actinomycetota</taxon>
        <taxon>Actinomycetes</taxon>
        <taxon>Kitasatosporales</taxon>
        <taxon>Streptomycetaceae</taxon>
        <taxon>Streptomyces</taxon>
    </lineage>
</organism>
<reference evidence="9 10" key="1">
    <citation type="submission" date="2019-03" db="EMBL/GenBank/DDBJ databases">
        <title>Draft genome sequences of novel Actinobacteria.</title>
        <authorList>
            <person name="Sahin N."/>
            <person name="Ay H."/>
            <person name="Saygin H."/>
        </authorList>
    </citation>
    <scope>NUCLEOTIDE SEQUENCE [LARGE SCALE GENOMIC DNA]</scope>
    <source>
        <strain evidence="9 10">DSM 41900</strain>
    </source>
</reference>
<evidence type="ECO:0000256" key="1">
    <source>
        <dbReference type="ARBA" id="ARBA00004651"/>
    </source>
</evidence>
<keyword evidence="6 7" id="KW-0472">Membrane</keyword>
<comment type="caution">
    <text evidence="9">The sequence shown here is derived from an EMBL/GenBank/DDBJ whole genome shotgun (WGS) entry which is preliminary data.</text>
</comment>
<evidence type="ECO:0000256" key="4">
    <source>
        <dbReference type="ARBA" id="ARBA00022692"/>
    </source>
</evidence>
<feature type="transmembrane region" description="Helical" evidence="7">
    <location>
        <begin position="602"/>
        <end position="626"/>
    </location>
</feature>
<evidence type="ECO:0000313" key="9">
    <source>
        <dbReference type="EMBL" id="TDC75349.1"/>
    </source>
</evidence>
<proteinExistence type="inferred from homology"/>
<keyword evidence="5 7" id="KW-1133">Transmembrane helix</keyword>
<evidence type="ECO:0000256" key="5">
    <source>
        <dbReference type="ARBA" id="ARBA00022989"/>
    </source>
</evidence>
<evidence type="ECO:0000256" key="7">
    <source>
        <dbReference type="SAM" id="Phobius"/>
    </source>
</evidence>
<feature type="transmembrane region" description="Helical" evidence="7">
    <location>
        <begin position="561"/>
        <end position="582"/>
    </location>
</feature>
<evidence type="ECO:0000313" key="10">
    <source>
        <dbReference type="Proteomes" id="UP000295345"/>
    </source>
</evidence>
<feature type="transmembrane region" description="Helical" evidence="7">
    <location>
        <begin position="535"/>
        <end position="554"/>
    </location>
</feature>
<comment type="subcellular location">
    <subcellularLocation>
        <location evidence="1">Cell membrane</location>
        <topology evidence="1">Multi-pass membrane protein</topology>
    </subcellularLocation>
</comment>
<dbReference type="InterPro" id="IPR050545">
    <property type="entry name" value="Mycobact_MmpL"/>
</dbReference>
<dbReference type="OrthoDB" id="7051771at2"/>
<dbReference type="InterPro" id="IPR004869">
    <property type="entry name" value="MMPL_dom"/>
</dbReference>
<dbReference type="Pfam" id="PF03176">
    <property type="entry name" value="MMPL"/>
    <property type="match status" value="2"/>
</dbReference>
<dbReference type="EMBL" id="SMKI01000110">
    <property type="protein sequence ID" value="TDC75349.1"/>
    <property type="molecule type" value="Genomic_DNA"/>
</dbReference>
<sequence length="743" mass="77539">MLTRLSDLLLTRRRLVLLVAVLLALAAGVVGSMGLDRMKAGGFDDPGSESGRAATELTDRFGRDDLNLALLVRAPEGVDDPAAAAAGAALTDRLAAEPGISDVTSYWATGAPQLRGGDGESALIMASIDGDENEATERLTDLQPAYEGDQEGLTVEIGGAAMVNKELGELSVEDAVRGETIAFPVMLLVLVLIFGSLVAAALPLVIGAVTILFSVGLLWVLSSVTDISVLALNVVTLLGLGLAVDYSLLMVSRYREELAAGRDTGAAIRVMMLAAGRTVLFSAVTVAVTLACLAWFPLLALRSIAYAGVAVALLTAVVTLTVLPALLAVLGPRIEKGRLPLPRRASAPARDTDLANGFWHRLSSFVMRRPVPVATLVAGGLLLLGVPFLSIEMGAADERVLPASSSARQVAESLRADYESGESQALSVVLPQAPEDPDAVARYATALTELPGVARVDTSTGSYAQGTQVAPPDDHHRSFAADGGVHLTVVPEPLPTPETQDLVHAVRALDAPAEALVGGPTAIAMDGLDAITDRLATAGLTLLVVMYVLLFLLTGSVLLPLLAMVLSAIGLTATFGALVWGFQDGHLSGLLDFTATGNVVGTVPILLFAVAFGLGMDYQVFLLSRIREEYDHSGDPTTAVALGLERIGRIVTAAAATLSIVFLAFLVSDIVFLKALGIGLPLAVLMDATLIRGALLPATMRLGGTALWWLPAWLRPLHDRFGLHEAPTAVASEPTREHATARP</sequence>
<dbReference type="Proteomes" id="UP000295345">
    <property type="component" value="Unassembled WGS sequence"/>
</dbReference>
<feature type="transmembrane region" description="Helical" evidence="7">
    <location>
        <begin position="270"/>
        <end position="298"/>
    </location>
</feature>
<dbReference type="AlphaFoldDB" id="A0A4R4TMQ7"/>